<reference evidence="1" key="2">
    <citation type="journal article" date="2021" name="Genome Biol. Evol.">
        <title>Developing a high-quality reference genome for a parasitic bivalve with doubly uniparental inheritance (Bivalvia: Unionida).</title>
        <authorList>
            <person name="Smith C.H."/>
        </authorList>
    </citation>
    <scope>NUCLEOTIDE SEQUENCE</scope>
    <source>
        <strain evidence="1">CHS0354</strain>
        <tissue evidence="1">Mantle</tissue>
    </source>
</reference>
<dbReference type="EMBL" id="JAEAOA010002243">
    <property type="protein sequence ID" value="KAK3605221.1"/>
    <property type="molecule type" value="Genomic_DNA"/>
</dbReference>
<dbReference type="InterPro" id="IPR017853">
    <property type="entry name" value="GH"/>
</dbReference>
<reference evidence="1" key="1">
    <citation type="journal article" date="2021" name="Genome Biol. Evol.">
        <title>A High-Quality Reference Genome for a Parasitic Bivalve with Doubly Uniparental Inheritance (Bivalvia: Unionida).</title>
        <authorList>
            <person name="Smith C.H."/>
        </authorList>
    </citation>
    <scope>NUCLEOTIDE SEQUENCE</scope>
    <source>
        <strain evidence="1">CHS0354</strain>
    </source>
</reference>
<dbReference type="PANTHER" id="PTHR37398:SF3">
    <property type="entry name" value="GLYCOSIDE HYDROLASE FAMILY 5 DOMAIN-CONTAINING PROTEIN"/>
    <property type="match status" value="1"/>
</dbReference>
<dbReference type="Gene3D" id="3.20.20.80">
    <property type="entry name" value="Glycosidases"/>
    <property type="match status" value="1"/>
</dbReference>
<accession>A0AAE0W8B8</accession>
<organism evidence="1 2">
    <name type="scientific">Potamilus streckersoni</name>
    <dbReference type="NCBI Taxonomy" id="2493646"/>
    <lineage>
        <taxon>Eukaryota</taxon>
        <taxon>Metazoa</taxon>
        <taxon>Spiralia</taxon>
        <taxon>Lophotrochozoa</taxon>
        <taxon>Mollusca</taxon>
        <taxon>Bivalvia</taxon>
        <taxon>Autobranchia</taxon>
        <taxon>Heteroconchia</taxon>
        <taxon>Palaeoheterodonta</taxon>
        <taxon>Unionida</taxon>
        <taxon>Unionoidea</taxon>
        <taxon>Unionidae</taxon>
        <taxon>Ambleminae</taxon>
        <taxon>Lampsilini</taxon>
        <taxon>Potamilus</taxon>
    </lineage>
</organism>
<sequence length="384" mass="42514">MSDIISQEALYGLLCLAIAFAYVDGGRLGVQGTHFVKDGHRVFLSGTNQAWVNYAHDFGNHQYQHAKQKFEQTLQEIQAAGGNSIRVWVHIEGESTPVFDGGGHVTGTDQAHNLINEMKEYLTAAQHHQILVFFTLWNAAVNQKTHARLDGLIRDTRKLETYIKNALIPMVNGLKDHPGLGGWDIINEPEGELKPGEINSDPCYDTRPLTNSGAGWAGHLYTVQEMQRFINWQADGIKRADPHAMVTVGSWNTKANTDKFGFHNYWKDACLIKAGGGTKHLGTLTFYQVHTYSDSANHFDGVSPMQKNAAEFGLDKPVVIGEFNQDHGGGMNIQQLFEHAYNGGYSGAWTWSVTDSNWQTQRAGMTAIKGKNDQSKGGLVHFSV</sequence>
<dbReference type="SUPFAM" id="SSF51445">
    <property type="entry name" value="(Trans)glycosidases"/>
    <property type="match status" value="1"/>
</dbReference>
<evidence type="ECO:0000313" key="2">
    <source>
        <dbReference type="Proteomes" id="UP001195483"/>
    </source>
</evidence>
<evidence type="ECO:0008006" key="3">
    <source>
        <dbReference type="Google" id="ProtNLM"/>
    </source>
</evidence>
<gene>
    <name evidence="1" type="ORF">CHS0354_038657</name>
</gene>
<dbReference type="PANTHER" id="PTHR37398">
    <property type="entry name" value="ENDO-BETA-1,4-MANNANASE"/>
    <property type="match status" value="1"/>
</dbReference>
<protein>
    <recommendedName>
        <fullName evidence="3">Mannan endo-1,4-beta-mannosidase</fullName>
    </recommendedName>
</protein>
<name>A0AAE0W8B8_9BIVA</name>
<keyword evidence="2" id="KW-1185">Reference proteome</keyword>
<comment type="caution">
    <text evidence="1">The sequence shown here is derived from an EMBL/GenBank/DDBJ whole genome shotgun (WGS) entry which is preliminary data.</text>
</comment>
<evidence type="ECO:0000313" key="1">
    <source>
        <dbReference type="EMBL" id="KAK3605221.1"/>
    </source>
</evidence>
<dbReference type="Proteomes" id="UP001195483">
    <property type="component" value="Unassembled WGS sequence"/>
</dbReference>
<reference evidence="1" key="3">
    <citation type="submission" date="2023-05" db="EMBL/GenBank/DDBJ databases">
        <authorList>
            <person name="Smith C.H."/>
        </authorList>
    </citation>
    <scope>NUCLEOTIDE SEQUENCE</scope>
    <source>
        <strain evidence="1">CHS0354</strain>
        <tissue evidence="1">Mantle</tissue>
    </source>
</reference>
<proteinExistence type="predicted"/>
<dbReference type="AlphaFoldDB" id="A0AAE0W8B8"/>